<dbReference type="SUPFAM" id="SSF110857">
    <property type="entry name" value="Gamma-glutamyl cyclotransferase-like"/>
    <property type="match status" value="1"/>
</dbReference>
<dbReference type="AlphaFoldDB" id="D3Q651"/>
<dbReference type="InterPro" id="IPR036568">
    <property type="entry name" value="GGCT-like_sf"/>
</dbReference>
<sequence>MVHMFLNGGAMRGGPLHDKLCGAPLVAETRSAPEYRFYSVGDRFPAMDPTDDHGHAVVGEVYDVSLDVLHDSLLPAEPEELELGVIRLADGQPCLAMVLRRNLRGHPSLTDISDLGSWNNYQEITS</sequence>
<dbReference type="Pfam" id="PF21986">
    <property type="entry name" value="AH_C"/>
    <property type="match status" value="1"/>
</dbReference>
<dbReference type="HOGENOM" id="CLU_125594_1_0_11"/>
<protein>
    <recommendedName>
        <fullName evidence="1">Allophanate hydrolase C-terminal domain-containing protein</fullName>
    </recommendedName>
</protein>
<accession>D3Q651</accession>
<feature type="domain" description="Allophanate hydrolase C-terminal" evidence="1">
    <location>
        <begin position="2"/>
        <end position="122"/>
    </location>
</feature>
<dbReference type="eggNOG" id="COG2105">
    <property type="taxonomic scope" value="Bacteria"/>
</dbReference>
<dbReference type="OrthoDB" id="424376at2"/>
<evidence type="ECO:0000259" key="1">
    <source>
        <dbReference type="Pfam" id="PF21986"/>
    </source>
</evidence>
<name>D3Q651_STANL</name>
<dbReference type="Gene3D" id="3.10.490.10">
    <property type="entry name" value="Gamma-glutamyl cyclotransferase-like"/>
    <property type="match status" value="1"/>
</dbReference>
<organism evidence="2 3">
    <name type="scientific">Stackebrandtia nassauensis (strain DSM 44728 / CIP 108903 / NRRL B-16338 / NBRC 102104 / LLR-40K-21)</name>
    <dbReference type="NCBI Taxonomy" id="446470"/>
    <lineage>
        <taxon>Bacteria</taxon>
        <taxon>Bacillati</taxon>
        <taxon>Actinomycetota</taxon>
        <taxon>Actinomycetes</taxon>
        <taxon>Glycomycetales</taxon>
        <taxon>Glycomycetaceae</taxon>
        <taxon>Stackebrandtia</taxon>
    </lineage>
</organism>
<dbReference type="KEGG" id="sna:Snas_2545"/>
<dbReference type="RefSeq" id="WP_013017797.1">
    <property type="nucleotide sequence ID" value="NC_013947.1"/>
</dbReference>
<reference evidence="2 3" key="1">
    <citation type="journal article" date="2009" name="Stand. Genomic Sci.">
        <title>Complete genome sequence of Stackebrandtia nassauensis type strain (LLR-40K-21).</title>
        <authorList>
            <person name="Munk C."/>
            <person name="Lapidus A."/>
            <person name="Copeland A."/>
            <person name="Jando M."/>
            <person name="Mayilraj S."/>
            <person name="Glavina Del Rio T."/>
            <person name="Nolan M."/>
            <person name="Chen F."/>
            <person name="Lucas S."/>
            <person name="Tice H."/>
            <person name="Cheng J.F."/>
            <person name="Han C."/>
            <person name="Detter J.C."/>
            <person name="Bruce D."/>
            <person name="Goodwin L."/>
            <person name="Chain P."/>
            <person name="Pitluck S."/>
            <person name="Goker M."/>
            <person name="Ovchinikova G."/>
            <person name="Pati A."/>
            <person name="Ivanova N."/>
            <person name="Mavromatis K."/>
            <person name="Chen A."/>
            <person name="Palaniappan K."/>
            <person name="Land M."/>
            <person name="Hauser L."/>
            <person name="Chang Y.J."/>
            <person name="Jeffries C.D."/>
            <person name="Bristow J."/>
            <person name="Eisen J.A."/>
            <person name="Markowitz V."/>
            <person name="Hugenholtz P."/>
            <person name="Kyrpides N.C."/>
            <person name="Klenk H.P."/>
        </authorList>
    </citation>
    <scope>NUCLEOTIDE SEQUENCE [LARGE SCALE GENOMIC DNA]</scope>
    <source>
        <strain evidence="3">DSM 44728 / CIP 108903 / NRRL B-16338 / NBRC 102104 / LLR-40K-21</strain>
    </source>
</reference>
<evidence type="ECO:0000313" key="2">
    <source>
        <dbReference type="EMBL" id="ADD42226.1"/>
    </source>
</evidence>
<dbReference type="InterPro" id="IPR053844">
    <property type="entry name" value="AH_C"/>
</dbReference>
<gene>
    <name evidence="2" type="ordered locus">Snas_2545</name>
</gene>
<proteinExistence type="predicted"/>
<dbReference type="STRING" id="446470.Snas_2545"/>
<keyword evidence="3" id="KW-1185">Reference proteome</keyword>
<evidence type="ECO:0000313" key="3">
    <source>
        <dbReference type="Proteomes" id="UP000000844"/>
    </source>
</evidence>
<dbReference type="EMBL" id="CP001778">
    <property type="protein sequence ID" value="ADD42226.1"/>
    <property type="molecule type" value="Genomic_DNA"/>
</dbReference>
<dbReference type="Proteomes" id="UP000000844">
    <property type="component" value="Chromosome"/>
</dbReference>